<organism evidence="10 11">
    <name type="scientific">Tachysurus vachellii</name>
    <name type="common">Darkbarbel catfish</name>
    <name type="synonym">Pelteobagrus vachellii</name>
    <dbReference type="NCBI Taxonomy" id="175792"/>
    <lineage>
        <taxon>Eukaryota</taxon>
        <taxon>Metazoa</taxon>
        <taxon>Chordata</taxon>
        <taxon>Craniata</taxon>
        <taxon>Vertebrata</taxon>
        <taxon>Euteleostomi</taxon>
        <taxon>Actinopterygii</taxon>
        <taxon>Neopterygii</taxon>
        <taxon>Teleostei</taxon>
        <taxon>Ostariophysi</taxon>
        <taxon>Siluriformes</taxon>
        <taxon>Bagridae</taxon>
        <taxon>Tachysurus</taxon>
    </lineage>
</organism>
<evidence type="ECO:0000256" key="7">
    <source>
        <dbReference type="ARBA" id="ARBA00037727"/>
    </source>
</evidence>
<feature type="transmembrane region" description="Helical" evidence="9">
    <location>
        <begin position="307"/>
        <end position="326"/>
    </location>
</feature>
<feature type="transmembrane region" description="Helical" evidence="9">
    <location>
        <begin position="30"/>
        <end position="49"/>
    </location>
</feature>
<evidence type="ECO:0000256" key="5">
    <source>
        <dbReference type="ARBA" id="ARBA00022989"/>
    </source>
</evidence>
<reference evidence="10" key="1">
    <citation type="submission" date="2023-08" db="EMBL/GenBank/DDBJ databases">
        <title>Pelteobagrus vachellii genome.</title>
        <authorList>
            <person name="Liu H."/>
        </authorList>
    </citation>
    <scope>NUCLEOTIDE SEQUENCE</scope>
    <source>
        <strain evidence="10">PRFRI_2022a</strain>
        <tissue evidence="10">Muscle</tissue>
    </source>
</reference>
<name>A0AA88M7K0_TACVA</name>
<evidence type="ECO:0000313" key="11">
    <source>
        <dbReference type="Proteomes" id="UP001187315"/>
    </source>
</evidence>
<evidence type="ECO:0000256" key="9">
    <source>
        <dbReference type="SAM" id="Phobius"/>
    </source>
</evidence>
<evidence type="ECO:0000256" key="2">
    <source>
        <dbReference type="ARBA" id="ARBA00007863"/>
    </source>
</evidence>
<keyword evidence="5 9" id="KW-1133">Transmembrane helix</keyword>
<feature type="transmembrane region" description="Helical" evidence="9">
    <location>
        <begin position="154"/>
        <end position="174"/>
    </location>
</feature>
<comment type="similarity">
    <text evidence="2">Belongs to the SLC35F solute transporter family.</text>
</comment>
<evidence type="ECO:0000256" key="1">
    <source>
        <dbReference type="ARBA" id="ARBA00004141"/>
    </source>
</evidence>
<comment type="function">
    <text evidence="7">Putative solute transporter.</text>
</comment>
<feature type="transmembrane region" description="Helical" evidence="9">
    <location>
        <begin position="247"/>
        <end position="267"/>
    </location>
</feature>
<protein>
    <recommendedName>
        <fullName evidence="12">Solute carrier family 35 member F2</fullName>
    </recommendedName>
</protein>
<keyword evidence="3" id="KW-0813">Transport</keyword>
<dbReference type="PANTHER" id="PTHR14233:SF12">
    <property type="entry name" value="SOLUTE CARRIER FAMILY 35 MEMBER F2"/>
    <property type="match status" value="1"/>
</dbReference>
<feature type="region of interest" description="Disordered" evidence="8">
    <location>
        <begin position="361"/>
        <end position="389"/>
    </location>
</feature>
<proteinExistence type="inferred from homology"/>
<dbReference type="AlphaFoldDB" id="A0AA88M7K0"/>
<dbReference type="InterPro" id="IPR037185">
    <property type="entry name" value="EmrE-like"/>
</dbReference>
<sequence length="389" mass="43136">MSHDQHESVCQKISRELRHFKWREIFTWKLLKTLAMGQGLSALICGTAVTSQYLATEFHLDVPMLQSCINYTLLCLTYTTALCFRKGSKNILQILRTKWWKYVLLGLADVEANFAVLKAYQYTTLTSIQLLDCFVLPVLLVFSWVFLKARYRIIHFVAVCVCLAGVGAMVGADLVSGRDQGSSSNILLGDGLVIISATLYAVSNLCQEYIVKNGSRVEFLGMVGLFGTLISGIQLCILEHTKVANIYWTWQIALLLCGFAMCMYTLYSCMPVVINMSSATAVNLSLLTADLFSLFCGLFLFQYTFSGLYVVSLMVIMLGFIMFNIVPAPNQTPEPVSEEEGHDNQAAEIDDERQAGCEVEIQEKSQTDSSGKSLPAKNGHGCVLSSVKM</sequence>
<evidence type="ECO:0000256" key="4">
    <source>
        <dbReference type="ARBA" id="ARBA00022692"/>
    </source>
</evidence>
<dbReference type="SUPFAM" id="SSF103481">
    <property type="entry name" value="Multidrug resistance efflux transporter EmrE"/>
    <property type="match status" value="1"/>
</dbReference>
<feature type="transmembrane region" description="Helical" evidence="9">
    <location>
        <begin position="217"/>
        <end position="235"/>
    </location>
</feature>
<feature type="transmembrane region" description="Helical" evidence="9">
    <location>
        <begin position="126"/>
        <end position="147"/>
    </location>
</feature>
<evidence type="ECO:0000256" key="3">
    <source>
        <dbReference type="ARBA" id="ARBA00022448"/>
    </source>
</evidence>
<feature type="transmembrane region" description="Helical" evidence="9">
    <location>
        <begin position="186"/>
        <end position="205"/>
    </location>
</feature>
<comment type="subcellular location">
    <subcellularLocation>
        <location evidence="1">Membrane</location>
        <topology evidence="1">Multi-pass membrane protein</topology>
    </subcellularLocation>
</comment>
<dbReference type="GO" id="GO:0022857">
    <property type="term" value="F:transmembrane transporter activity"/>
    <property type="evidence" value="ECO:0007669"/>
    <property type="project" value="InterPro"/>
</dbReference>
<dbReference type="InterPro" id="IPR009262">
    <property type="entry name" value="SLC35_F1/F2/F6"/>
</dbReference>
<evidence type="ECO:0008006" key="12">
    <source>
        <dbReference type="Google" id="ProtNLM"/>
    </source>
</evidence>
<evidence type="ECO:0000256" key="8">
    <source>
        <dbReference type="SAM" id="MobiDB-lite"/>
    </source>
</evidence>
<keyword evidence="11" id="KW-1185">Reference proteome</keyword>
<keyword evidence="6 9" id="KW-0472">Membrane</keyword>
<comment type="caution">
    <text evidence="10">The sequence shown here is derived from an EMBL/GenBank/DDBJ whole genome shotgun (WGS) entry which is preliminary data.</text>
</comment>
<evidence type="ECO:0000256" key="6">
    <source>
        <dbReference type="ARBA" id="ARBA00023136"/>
    </source>
</evidence>
<gene>
    <name evidence="10" type="ORF">Q7C36_016468</name>
</gene>
<keyword evidence="4 9" id="KW-0812">Transmembrane</keyword>
<dbReference type="Pfam" id="PF06027">
    <property type="entry name" value="SLC35F"/>
    <property type="match status" value="1"/>
</dbReference>
<dbReference type="GO" id="GO:0016020">
    <property type="term" value="C:membrane"/>
    <property type="evidence" value="ECO:0007669"/>
    <property type="project" value="UniProtKB-SubCell"/>
</dbReference>
<accession>A0AA88M7K0</accession>
<dbReference type="PANTHER" id="PTHR14233">
    <property type="entry name" value="DUF914-RELATED"/>
    <property type="match status" value="1"/>
</dbReference>
<dbReference type="EMBL" id="JAVHJS010000017">
    <property type="protein sequence ID" value="KAK2831382.1"/>
    <property type="molecule type" value="Genomic_DNA"/>
</dbReference>
<dbReference type="InterPro" id="IPR052221">
    <property type="entry name" value="SLC35F_Transporter"/>
</dbReference>
<feature type="transmembrane region" description="Helical" evidence="9">
    <location>
        <begin position="279"/>
        <end position="301"/>
    </location>
</feature>
<evidence type="ECO:0000313" key="10">
    <source>
        <dbReference type="EMBL" id="KAK2831382.1"/>
    </source>
</evidence>
<dbReference type="Proteomes" id="UP001187315">
    <property type="component" value="Unassembled WGS sequence"/>
</dbReference>